<dbReference type="InterPro" id="IPR050348">
    <property type="entry name" value="Protein-Tyr_Phosphatase"/>
</dbReference>
<organism evidence="4 5">
    <name type="scientific">Hanseniaspora osmophila</name>
    <dbReference type="NCBI Taxonomy" id="56408"/>
    <lineage>
        <taxon>Eukaryota</taxon>
        <taxon>Fungi</taxon>
        <taxon>Dikarya</taxon>
        <taxon>Ascomycota</taxon>
        <taxon>Saccharomycotina</taxon>
        <taxon>Saccharomycetes</taxon>
        <taxon>Saccharomycodales</taxon>
        <taxon>Saccharomycodaceae</taxon>
        <taxon>Hanseniaspora</taxon>
    </lineage>
</organism>
<dbReference type="SMART" id="SM00194">
    <property type="entry name" value="PTPc"/>
    <property type="match status" value="1"/>
</dbReference>
<comment type="similarity">
    <text evidence="1">Belongs to the protein-tyrosine phosphatase family. Non-receptor class subfamily.</text>
</comment>
<evidence type="ECO:0000259" key="3">
    <source>
        <dbReference type="PROSITE" id="PS50056"/>
    </source>
</evidence>
<dbReference type="SMART" id="SM00404">
    <property type="entry name" value="PTPc_motif"/>
    <property type="match status" value="1"/>
</dbReference>
<dbReference type="CDD" id="cd18533">
    <property type="entry name" value="PTP_fungal"/>
    <property type="match status" value="1"/>
</dbReference>
<dbReference type="InterPro" id="IPR000242">
    <property type="entry name" value="PTP_cat"/>
</dbReference>
<dbReference type="GO" id="GO:0004725">
    <property type="term" value="F:protein tyrosine phosphatase activity"/>
    <property type="evidence" value="ECO:0007669"/>
    <property type="project" value="InterPro"/>
</dbReference>
<dbReference type="STRING" id="56408.A0A1E5RP25"/>
<dbReference type="PANTHER" id="PTHR19134">
    <property type="entry name" value="RECEPTOR-TYPE TYROSINE-PROTEIN PHOSPHATASE"/>
    <property type="match status" value="1"/>
</dbReference>
<dbReference type="AlphaFoldDB" id="A0A1E5RP25"/>
<dbReference type="InterPro" id="IPR003595">
    <property type="entry name" value="Tyr_Pase_cat"/>
</dbReference>
<comment type="caution">
    <text evidence="4">The sequence shown here is derived from an EMBL/GenBank/DDBJ whole genome shotgun (WGS) entry which is preliminary data.</text>
</comment>
<dbReference type="PANTHER" id="PTHR19134:SF449">
    <property type="entry name" value="TYROSINE-PROTEIN PHOSPHATASE 1"/>
    <property type="match status" value="1"/>
</dbReference>
<dbReference type="PIRSF" id="PIRSF000938">
    <property type="entry name" value="PTPN1_yeast"/>
    <property type="match status" value="1"/>
</dbReference>
<gene>
    <name evidence="4" type="ORF">AWRI3579_g609</name>
</gene>
<dbReference type="PROSITE" id="PS50056">
    <property type="entry name" value="TYR_PHOSPHATASE_2"/>
    <property type="match status" value="1"/>
</dbReference>
<feature type="domain" description="Tyrosine-protein phosphatase" evidence="2">
    <location>
        <begin position="36"/>
        <end position="373"/>
    </location>
</feature>
<dbReference type="SUPFAM" id="SSF52799">
    <property type="entry name" value="(Phosphotyrosine protein) phosphatases II"/>
    <property type="match status" value="1"/>
</dbReference>
<dbReference type="PROSITE" id="PS50055">
    <property type="entry name" value="TYR_PHOSPHATASE_PTP"/>
    <property type="match status" value="1"/>
</dbReference>
<proteinExistence type="inferred from homology"/>
<evidence type="ECO:0000259" key="2">
    <source>
        <dbReference type="PROSITE" id="PS50055"/>
    </source>
</evidence>
<name>A0A1E5RP25_9ASCO</name>
<dbReference type="Pfam" id="PF00102">
    <property type="entry name" value="Y_phosphatase"/>
    <property type="match status" value="1"/>
</dbReference>
<evidence type="ECO:0000313" key="4">
    <source>
        <dbReference type="EMBL" id="OEJ88641.1"/>
    </source>
</evidence>
<keyword evidence="5" id="KW-1185">Reference proteome</keyword>
<dbReference type="FunCoup" id="A0A1E5RP25">
    <property type="interactions" value="921"/>
</dbReference>
<reference evidence="5" key="1">
    <citation type="journal article" date="2016" name="Genome Announc.">
        <title>Genome sequences of three species of Hanseniaspora isolated from spontaneous wine fermentations.</title>
        <authorList>
            <person name="Sternes P.R."/>
            <person name="Lee D."/>
            <person name="Kutyna D.R."/>
            <person name="Borneman A.R."/>
        </authorList>
    </citation>
    <scope>NUCLEOTIDE SEQUENCE [LARGE SCALE GENOMIC DNA]</scope>
    <source>
        <strain evidence="5">AWRI3579</strain>
    </source>
</reference>
<evidence type="ECO:0000256" key="1">
    <source>
        <dbReference type="ARBA" id="ARBA00009649"/>
    </source>
</evidence>
<sequence length="377" mass="43731">MSNTDATMIDSNPEQQKATKPICKTPWYLDQPLGDLKMKYQYIQYKEDLRLRDATLNPETSKYSLGVSVLQENSKRNRYCDIMPYERNRVTLETLDSTNDYINASYIKLDFLANTKKYYIATQGPTRRTVNQFWTMVFQKCVLGPDVVIVMVTPLVEQNREKCFLYWPSSTSISKNMHIPRVQNVNGKNDVSIFEEDLNLEFISEEKYYHSPLSDATEHHHNHIYTKLKLTNRQTGECKNIHHLYFDRWADMSSPTSVDNILGLITHCNELNAKFGNPIISHCSAGVGRTGTFIALDYLYTSFLQNNKNLVPFVKPGSLSTQGHAFVKTDHLQQQQQLEDLVQKTVLKLRLQRMHMVQTFDQYVFLYKAVETFFAAD</sequence>
<accession>A0A1E5RP25</accession>
<dbReference type="InterPro" id="IPR029021">
    <property type="entry name" value="Prot-tyrosine_phosphatase-like"/>
</dbReference>
<feature type="domain" description="Tyrosine specific protein phosphatases" evidence="3">
    <location>
        <begin position="259"/>
        <end position="364"/>
    </location>
</feature>
<evidence type="ECO:0000313" key="5">
    <source>
        <dbReference type="Proteomes" id="UP000095728"/>
    </source>
</evidence>
<dbReference type="InterPro" id="IPR000387">
    <property type="entry name" value="Tyr_Pase_dom"/>
</dbReference>
<dbReference type="Gene3D" id="3.90.190.10">
    <property type="entry name" value="Protein tyrosine phosphatase superfamily"/>
    <property type="match status" value="1"/>
</dbReference>
<dbReference type="InterPro" id="IPR016277">
    <property type="entry name" value="Ptp1"/>
</dbReference>
<dbReference type="Proteomes" id="UP000095728">
    <property type="component" value="Unassembled WGS sequence"/>
</dbReference>
<protein>
    <submittedName>
        <fullName evidence="4">Tyrosine-protein phosphatase 1</fullName>
    </submittedName>
</protein>
<dbReference type="OrthoDB" id="10253954at2759"/>
<dbReference type="PRINTS" id="PR00700">
    <property type="entry name" value="PRTYPHPHTASE"/>
</dbReference>
<dbReference type="InParanoid" id="A0A1E5RP25"/>
<dbReference type="EMBL" id="LPNM01000005">
    <property type="protein sequence ID" value="OEJ88641.1"/>
    <property type="molecule type" value="Genomic_DNA"/>
</dbReference>